<dbReference type="InterPro" id="IPR001943">
    <property type="entry name" value="UVR_dom"/>
</dbReference>
<dbReference type="PANTHER" id="PTHR24029:SF0">
    <property type="entry name" value="UVRABC SYSTEM PROTEIN B"/>
    <property type="match status" value="1"/>
</dbReference>
<evidence type="ECO:0000259" key="5">
    <source>
        <dbReference type="PROSITE" id="PS51194"/>
    </source>
</evidence>
<dbReference type="InterPro" id="IPR024759">
    <property type="entry name" value="UvrB_YAD/RRR_dom"/>
</dbReference>
<dbReference type="InterPro" id="IPR004807">
    <property type="entry name" value="UvrB"/>
</dbReference>
<evidence type="ECO:0000313" key="7">
    <source>
        <dbReference type="Proteomes" id="UP000714915"/>
    </source>
</evidence>
<dbReference type="InterPro" id="IPR036876">
    <property type="entry name" value="UVR_dom_sf"/>
</dbReference>
<dbReference type="GO" id="GO:0003677">
    <property type="term" value="F:DNA binding"/>
    <property type="evidence" value="ECO:0007669"/>
    <property type="project" value="InterPro"/>
</dbReference>
<dbReference type="GO" id="GO:0016887">
    <property type="term" value="F:ATP hydrolysis activity"/>
    <property type="evidence" value="ECO:0007669"/>
    <property type="project" value="InterPro"/>
</dbReference>
<dbReference type="InterPro" id="IPR001650">
    <property type="entry name" value="Helicase_C-like"/>
</dbReference>
<dbReference type="Proteomes" id="UP000714915">
    <property type="component" value="Unassembled WGS sequence"/>
</dbReference>
<dbReference type="Gene3D" id="3.40.50.300">
    <property type="entry name" value="P-loop containing nucleotide triphosphate hydrolases"/>
    <property type="match status" value="1"/>
</dbReference>
<comment type="caution">
    <text evidence="6">The sequence shown here is derived from an EMBL/GenBank/DDBJ whole genome shotgun (WGS) entry which is preliminary data.</text>
</comment>
<dbReference type="AlphaFoldDB" id="A0A955RLP0"/>
<dbReference type="SMART" id="SM00490">
    <property type="entry name" value="HELICc"/>
    <property type="match status" value="1"/>
</dbReference>
<dbReference type="SUPFAM" id="SSF52540">
    <property type="entry name" value="P-loop containing nucleoside triphosphate hydrolases"/>
    <property type="match status" value="1"/>
</dbReference>
<evidence type="ECO:0000259" key="4">
    <source>
        <dbReference type="PROSITE" id="PS50151"/>
    </source>
</evidence>
<proteinExistence type="inferred from homology"/>
<reference evidence="6" key="2">
    <citation type="journal article" date="2021" name="Microbiome">
        <title>Successional dynamics and alternative stable states in a saline activated sludge microbial community over 9 years.</title>
        <authorList>
            <person name="Wang Y."/>
            <person name="Ye J."/>
            <person name="Ju F."/>
            <person name="Liu L."/>
            <person name="Boyd J.A."/>
            <person name="Deng Y."/>
            <person name="Parks D.H."/>
            <person name="Jiang X."/>
            <person name="Yin X."/>
            <person name="Woodcroft B.J."/>
            <person name="Tyson G.W."/>
            <person name="Hugenholtz P."/>
            <person name="Polz M.F."/>
            <person name="Zhang T."/>
        </authorList>
    </citation>
    <scope>NUCLEOTIDE SEQUENCE</scope>
    <source>
        <strain evidence="6">HKST-UBA09</strain>
    </source>
</reference>
<dbReference type="Pfam" id="PF02151">
    <property type="entry name" value="UVR"/>
    <property type="match status" value="1"/>
</dbReference>
<feature type="domain" description="Helicase C-terminal" evidence="5">
    <location>
        <begin position="80"/>
        <end position="242"/>
    </location>
</feature>
<feature type="domain" description="UVR" evidence="4">
    <location>
        <begin position="283"/>
        <end position="317"/>
    </location>
</feature>
<evidence type="ECO:0000256" key="1">
    <source>
        <dbReference type="ARBA" id="ARBA00008533"/>
    </source>
</evidence>
<evidence type="ECO:0000256" key="2">
    <source>
        <dbReference type="ARBA" id="ARBA00026033"/>
    </source>
</evidence>
<dbReference type="SUPFAM" id="SSF46600">
    <property type="entry name" value="C-terminal UvrC-binding domain of UvrB"/>
    <property type="match status" value="1"/>
</dbReference>
<dbReference type="GO" id="GO:0005524">
    <property type="term" value="F:ATP binding"/>
    <property type="evidence" value="ECO:0007669"/>
    <property type="project" value="InterPro"/>
</dbReference>
<dbReference type="Gene3D" id="4.10.860.10">
    <property type="entry name" value="UVR domain"/>
    <property type="match status" value="1"/>
</dbReference>
<dbReference type="GO" id="GO:0009380">
    <property type="term" value="C:excinuclease repair complex"/>
    <property type="evidence" value="ECO:0007669"/>
    <property type="project" value="InterPro"/>
</dbReference>
<sequence length="317" mass="36726">MVILAYRDISCYNYNMANTELPKDYEGIVYQIIRPTGLLDPVVEVRPSLPETFENLKTYMQKYGYTDMPAYSAASWEEPQIPDLLKEIKGNIKNGERVLVTTLTKRMAEELSDYLIEKNIKSKYLHSDIDTVERVEILRDLRKGLYDVIVGINLLREGLDLPEVSLVAIIDADKEGFLRSDTSLIQTIGRAARHVNGRVIMYCDKITESMQRAIDETRRRRKVQEKYNHEHGITPTSIKKAIKDQLERLSIEEEEDDITSAKDIQSIMKQAEGFKALSKNDKRKFLKELEFRMSVYADMMEFEKAAEVRDLIEDLKN</sequence>
<dbReference type="Pfam" id="PF00271">
    <property type="entry name" value="Helicase_C"/>
    <property type="match status" value="1"/>
</dbReference>
<organism evidence="6 7">
    <name type="scientific">Candidatus Dojkabacteria bacterium</name>
    <dbReference type="NCBI Taxonomy" id="2099670"/>
    <lineage>
        <taxon>Bacteria</taxon>
        <taxon>Candidatus Dojkabacteria</taxon>
    </lineage>
</organism>
<comment type="subunit">
    <text evidence="2">Forms a heterotetramer with UvrA during the search for lesions. Interacts with UvrC in an incision complex.</text>
</comment>
<comment type="similarity">
    <text evidence="1">Belongs to the UvrB family.</text>
</comment>
<gene>
    <name evidence="6" type="ORF">KC669_00860</name>
</gene>
<name>A0A955RLP0_9BACT</name>
<dbReference type="PANTHER" id="PTHR24029">
    <property type="entry name" value="UVRABC SYSTEM PROTEIN B"/>
    <property type="match status" value="1"/>
</dbReference>
<dbReference type="InterPro" id="IPR027417">
    <property type="entry name" value="P-loop_NTPase"/>
</dbReference>
<dbReference type="PROSITE" id="PS50151">
    <property type="entry name" value="UVR"/>
    <property type="match status" value="1"/>
</dbReference>
<dbReference type="GO" id="GO:0006289">
    <property type="term" value="P:nucleotide-excision repair"/>
    <property type="evidence" value="ECO:0007669"/>
    <property type="project" value="InterPro"/>
</dbReference>
<evidence type="ECO:0000313" key="6">
    <source>
        <dbReference type="EMBL" id="MCA9386562.1"/>
    </source>
</evidence>
<dbReference type="PROSITE" id="PS51194">
    <property type="entry name" value="HELICASE_CTER"/>
    <property type="match status" value="1"/>
</dbReference>
<protein>
    <recommendedName>
        <fullName evidence="3">UvrABC system protein B</fullName>
    </recommendedName>
</protein>
<dbReference type="EMBL" id="JAGQLF010000006">
    <property type="protein sequence ID" value="MCA9386562.1"/>
    <property type="molecule type" value="Genomic_DNA"/>
</dbReference>
<accession>A0A955RLP0</accession>
<evidence type="ECO:0000256" key="3">
    <source>
        <dbReference type="ARBA" id="ARBA00029504"/>
    </source>
</evidence>
<dbReference type="CDD" id="cd18790">
    <property type="entry name" value="SF2_C_UvrB"/>
    <property type="match status" value="1"/>
</dbReference>
<dbReference type="Pfam" id="PF12344">
    <property type="entry name" value="UvrB"/>
    <property type="match status" value="1"/>
</dbReference>
<reference evidence="6" key="1">
    <citation type="submission" date="2020-04" db="EMBL/GenBank/DDBJ databases">
        <authorList>
            <person name="Zhang T."/>
        </authorList>
    </citation>
    <scope>NUCLEOTIDE SEQUENCE</scope>
    <source>
        <strain evidence="6">HKST-UBA09</strain>
    </source>
</reference>